<dbReference type="GO" id="GO:0043023">
    <property type="term" value="F:ribosomal large subunit binding"/>
    <property type="evidence" value="ECO:0007669"/>
    <property type="project" value="UniProtKB-UniRule"/>
</dbReference>
<dbReference type="HAMAP" id="MF_00871">
    <property type="entry name" value="RqcP"/>
    <property type="match status" value="1"/>
</dbReference>
<dbReference type="GO" id="GO:0072344">
    <property type="term" value="P:rescue of stalled ribosome"/>
    <property type="evidence" value="ECO:0007669"/>
    <property type="project" value="UniProtKB-UniRule"/>
</dbReference>
<evidence type="ECO:0000256" key="1">
    <source>
        <dbReference type="ARBA" id="ARBA00022555"/>
    </source>
</evidence>
<dbReference type="InterPro" id="IPR002942">
    <property type="entry name" value="S4_RNA-bd"/>
</dbReference>
<comment type="similarity">
    <text evidence="5">Belongs to the RqcP family.</text>
</comment>
<accession>A0A7G9GTX1</accession>
<comment type="subunit">
    <text evidence="5">Associates with stalled 50S ribosomal subunits. Binds to RqcH, 23S rRNA and the P-site tRNA. Does not require RqcH for association with 50S subunits.</text>
</comment>
<dbReference type="EMBL" id="CP060636">
    <property type="protein sequence ID" value="QNM14253.1"/>
    <property type="molecule type" value="Genomic_DNA"/>
</dbReference>
<keyword evidence="1 5" id="KW-0820">tRNA-binding</keyword>
<dbReference type="AlphaFoldDB" id="A0A7G9GTX1"/>
<feature type="domain" description="RNA-binding S4" evidence="6">
    <location>
        <begin position="1"/>
        <end position="62"/>
    </location>
</feature>
<dbReference type="PROSITE" id="PS50889">
    <property type="entry name" value="S4"/>
    <property type="match status" value="1"/>
</dbReference>
<sequence length="95" mass="10949">MRLDKYLKTARILKRRTVSKELADNERVYVNGKIAKPSTDVKPGDTIKVIFGYRELSVRVLSTPKQVNKNDAALMFEVIEEKLIKKEDVKDVLQD</sequence>
<dbReference type="SUPFAM" id="SSF55174">
    <property type="entry name" value="Alpha-L RNA-binding motif"/>
    <property type="match status" value="1"/>
</dbReference>
<name>A0A7G9GTX1_9FIRM</name>
<evidence type="ECO:0000256" key="3">
    <source>
        <dbReference type="ARBA" id="ARBA00022884"/>
    </source>
</evidence>
<reference evidence="7 8" key="1">
    <citation type="submission" date="2020-08" db="EMBL/GenBank/DDBJ databases">
        <authorList>
            <person name="Liu C."/>
            <person name="Sun Q."/>
        </authorList>
    </citation>
    <scope>NUCLEOTIDE SEQUENCE [LARGE SCALE GENOMIC DNA]</scope>
    <source>
        <strain evidence="7 8">NSJ-61</strain>
    </source>
</reference>
<organism evidence="7 8">
    <name type="scientific">[Eubacterium] hominis</name>
    <dbReference type="NCBI Taxonomy" id="2764325"/>
    <lineage>
        <taxon>Bacteria</taxon>
        <taxon>Bacillati</taxon>
        <taxon>Bacillota</taxon>
        <taxon>Erysipelotrichia</taxon>
        <taxon>Erysipelotrichales</taxon>
        <taxon>Erysipelotrichaceae</taxon>
        <taxon>Amedibacillus</taxon>
    </lineage>
</organism>
<evidence type="ECO:0000259" key="6">
    <source>
        <dbReference type="SMART" id="SM00363"/>
    </source>
</evidence>
<evidence type="ECO:0000313" key="8">
    <source>
        <dbReference type="Proteomes" id="UP000515856"/>
    </source>
</evidence>
<proteinExistence type="inferred from homology"/>
<dbReference type="CDD" id="cd00165">
    <property type="entry name" value="S4"/>
    <property type="match status" value="1"/>
</dbReference>
<dbReference type="InterPro" id="IPR025490">
    <property type="entry name" value="RqcP"/>
</dbReference>
<dbReference type="Proteomes" id="UP000515856">
    <property type="component" value="Chromosome"/>
</dbReference>
<keyword evidence="2 5" id="KW-0699">rRNA-binding</keyword>
<dbReference type="Gene3D" id="3.10.290.10">
    <property type="entry name" value="RNA-binding S4 domain"/>
    <property type="match status" value="1"/>
</dbReference>
<keyword evidence="8" id="KW-1185">Reference proteome</keyword>
<dbReference type="InterPro" id="IPR036986">
    <property type="entry name" value="S4_RNA-bd_sf"/>
</dbReference>
<evidence type="ECO:0000313" key="7">
    <source>
        <dbReference type="EMBL" id="QNM14253.1"/>
    </source>
</evidence>
<evidence type="ECO:0000256" key="4">
    <source>
        <dbReference type="ARBA" id="ARBA00022917"/>
    </source>
</evidence>
<comment type="function">
    <text evidence="5">Key component of the ribosome quality control system (RQC), a ribosome-associated complex that mediates the extraction of incompletely synthesized nascent chains from stalled ribosomes and their subsequent degradation. RqcH recruits Ala-charged tRNA, and with RqcP directs the elongation of stalled nascent chains on 50S ribosomal subunits, leading to non-templated C-terminal alanine extensions (Ala tail). The Ala tail promotes nascent chain degradation. RqcP is associated with the translocation-like movement of the peptidyl-tRNA from the A-site into the P-site.</text>
</comment>
<keyword evidence="3 5" id="KW-0694">RNA-binding</keyword>
<dbReference type="PIRSF" id="PIRSF038881">
    <property type="entry name" value="RNAbp_HP1423"/>
    <property type="match status" value="1"/>
</dbReference>
<dbReference type="GO" id="GO:0019843">
    <property type="term" value="F:rRNA binding"/>
    <property type="evidence" value="ECO:0007669"/>
    <property type="project" value="UniProtKB-UniRule"/>
</dbReference>
<dbReference type="Pfam" id="PF01479">
    <property type="entry name" value="S4"/>
    <property type="match status" value="1"/>
</dbReference>
<dbReference type="SMART" id="SM00363">
    <property type="entry name" value="S4"/>
    <property type="match status" value="1"/>
</dbReference>
<dbReference type="RefSeq" id="WP_117452658.1">
    <property type="nucleotide sequence ID" value="NZ_JAQEBD010000008.1"/>
</dbReference>
<gene>
    <name evidence="5" type="primary">rqcP</name>
    <name evidence="7" type="ORF">H9Q80_06725</name>
</gene>
<evidence type="ECO:0000256" key="5">
    <source>
        <dbReference type="HAMAP-Rule" id="MF_00871"/>
    </source>
</evidence>
<keyword evidence="4 5" id="KW-0648">Protein biosynthesis</keyword>
<dbReference type="KEGG" id="ehn:H9Q80_06725"/>
<protein>
    <recommendedName>
        <fullName evidence="5">RQC P-site tRNA stabilizing factor</fullName>
        <shortName evidence="5">RqcP</shortName>
    </recommendedName>
    <alternativeName>
        <fullName evidence="5">Ribosome-associated protein quality control protein P</fullName>
    </alternativeName>
</protein>
<evidence type="ECO:0000256" key="2">
    <source>
        <dbReference type="ARBA" id="ARBA00022730"/>
    </source>
</evidence>
<dbReference type="GO" id="GO:0000049">
    <property type="term" value="F:tRNA binding"/>
    <property type="evidence" value="ECO:0007669"/>
    <property type="project" value="UniProtKB-UniRule"/>
</dbReference>